<evidence type="ECO:0000256" key="6">
    <source>
        <dbReference type="ARBA" id="ARBA00022801"/>
    </source>
</evidence>
<dbReference type="InterPro" id="IPR015376">
    <property type="entry name" value="Znr_NADH_PPase"/>
</dbReference>
<comment type="catalytic activity">
    <reaction evidence="9">
        <text>a 5'-end NAD(+)-phospho-ribonucleoside in mRNA + H2O = a 5'-end phospho-adenosine-phospho-ribonucleoside in mRNA + beta-nicotinamide D-ribonucleotide + 2 H(+)</text>
        <dbReference type="Rhea" id="RHEA:60876"/>
        <dbReference type="Rhea" id="RHEA-COMP:15698"/>
        <dbReference type="Rhea" id="RHEA-COMP:15719"/>
        <dbReference type="ChEBI" id="CHEBI:14649"/>
        <dbReference type="ChEBI" id="CHEBI:15377"/>
        <dbReference type="ChEBI" id="CHEBI:15378"/>
        <dbReference type="ChEBI" id="CHEBI:144029"/>
        <dbReference type="ChEBI" id="CHEBI:144051"/>
    </reaction>
    <physiologicalReaction direction="left-to-right" evidence="9">
        <dbReference type="Rhea" id="RHEA:60877"/>
    </physiologicalReaction>
</comment>
<dbReference type="STRING" id="546871.SAMN04488543_2522"/>
<proteinExistence type="inferred from homology"/>
<dbReference type="Proteomes" id="UP000199092">
    <property type="component" value="Chromosome I"/>
</dbReference>
<dbReference type="GO" id="GO:0046872">
    <property type="term" value="F:metal ion binding"/>
    <property type="evidence" value="ECO:0007669"/>
    <property type="project" value="UniProtKB-KW"/>
</dbReference>
<comment type="cofactor">
    <cofactor evidence="2">
        <name>Zn(2+)</name>
        <dbReference type="ChEBI" id="CHEBI:29105"/>
    </cofactor>
</comment>
<dbReference type="GO" id="GO:0006742">
    <property type="term" value="P:NADP+ catabolic process"/>
    <property type="evidence" value="ECO:0007669"/>
    <property type="project" value="TreeGrafter"/>
</dbReference>
<organism evidence="11 12">
    <name type="scientific">Friedmanniella luteola</name>
    <dbReference type="NCBI Taxonomy" id="546871"/>
    <lineage>
        <taxon>Bacteria</taxon>
        <taxon>Bacillati</taxon>
        <taxon>Actinomycetota</taxon>
        <taxon>Actinomycetes</taxon>
        <taxon>Propionibacteriales</taxon>
        <taxon>Nocardioidaceae</taxon>
        <taxon>Friedmanniella</taxon>
    </lineage>
</organism>
<dbReference type="PANTHER" id="PTHR42904">
    <property type="entry name" value="NUDIX HYDROLASE, NUDC SUBFAMILY"/>
    <property type="match status" value="1"/>
</dbReference>
<dbReference type="InterPro" id="IPR015797">
    <property type="entry name" value="NUDIX_hydrolase-like_dom_sf"/>
</dbReference>
<dbReference type="Gene3D" id="3.90.79.20">
    <property type="match status" value="1"/>
</dbReference>
<evidence type="ECO:0000256" key="1">
    <source>
        <dbReference type="ARBA" id="ARBA00001946"/>
    </source>
</evidence>
<dbReference type="AlphaFoldDB" id="A0A1H1VKY0"/>
<keyword evidence="5" id="KW-0479">Metal-binding</keyword>
<dbReference type="GO" id="GO:0035529">
    <property type="term" value="F:NADH pyrophosphatase activity"/>
    <property type="evidence" value="ECO:0007669"/>
    <property type="project" value="TreeGrafter"/>
</dbReference>
<evidence type="ECO:0000313" key="11">
    <source>
        <dbReference type="EMBL" id="SDS85568.1"/>
    </source>
</evidence>
<evidence type="ECO:0000259" key="10">
    <source>
        <dbReference type="PROSITE" id="PS51462"/>
    </source>
</evidence>
<keyword evidence="12" id="KW-1185">Reference proteome</keyword>
<dbReference type="InterPro" id="IPR049734">
    <property type="entry name" value="NudC-like_C"/>
</dbReference>
<dbReference type="InterPro" id="IPR050241">
    <property type="entry name" value="NAD-cap_RNA_hydrolase_NudC"/>
</dbReference>
<feature type="domain" description="Nudix hydrolase" evidence="10">
    <location>
        <begin position="149"/>
        <end position="272"/>
    </location>
</feature>
<dbReference type="GO" id="GO:0005829">
    <property type="term" value="C:cytosol"/>
    <property type="evidence" value="ECO:0007669"/>
    <property type="project" value="TreeGrafter"/>
</dbReference>
<dbReference type="PROSITE" id="PS00893">
    <property type="entry name" value="NUDIX_BOX"/>
    <property type="match status" value="1"/>
</dbReference>
<dbReference type="Gene3D" id="3.90.79.10">
    <property type="entry name" value="Nucleoside Triphosphate Pyrophosphohydrolase"/>
    <property type="match status" value="1"/>
</dbReference>
<evidence type="ECO:0000256" key="3">
    <source>
        <dbReference type="ARBA" id="ARBA00009595"/>
    </source>
</evidence>
<dbReference type="GO" id="GO:0019677">
    <property type="term" value="P:NAD+ catabolic process"/>
    <property type="evidence" value="ECO:0007669"/>
    <property type="project" value="TreeGrafter"/>
</dbReference>
<keyword evidence="6" id="KW-0378">Hydrolase</keyword>
<dbReference type="EMBL" id="LT629749">
    <property type="protein sequence ID" value="SDS85568.1"/>
    <property type="molecule type" value="Genomic_DNA"/>
</dbReference>
<evidence type="ECO:0000256" key="9">
    <source>
        <dbReference type="ARBA" id="ARBA00023679"/>
    </source>
</evidence>
<sequence length="290" mass="31667">MTTWVTASDLDRVDHHRRSTDWVSGLWRAPDAKLLKIGADGKFTTNPGGTRLRMTKPFVEFDSQRHRLLGLLDGAPIFAVEALTEGEVHDLREVGGVLGEAELDIAAAATAVANWHRMESLCPRCGGPTTVINGGFARHCTSCGEDHFPRTDPAVIVAVVDEDDRLLLGGQEHWGNRVSVLAGFVEAGESAEQAIHREIAEEVDVALDELHYFGSQPWPFPRSLMLGYFARATSTVINVDTDEISHAAWYTRDQLTAALDAGELGLPGASSIASRLIATWREGQDPFSKR</sequence>
<protein>
    <recommendedName>
        <fullName evidence="4">NAD(+) diphosphatase</fullName>
        <ecNumber evidence="4">3.6.1.22</ecNumber>
    </recommendedName>
</protein>
<dbReference type="PROSITE" id="PS51462">
    <property type="entry name" value="NUDIX"/>
    <property type="match status" value="1"/>
</dbReference>
<keyword evidence="7" id="KW-0460">Magnesium</keyword>
<dbReference type="Pfam" id="PF00293">
    <property type="entry name" value="NUDIX"/>
    <property type="match status" value="1"/>
</dbReference>
<evidence type="ECO:0000256" key="2">
    <source>
        <dbReference type="ARBA" id="ARBA00001947"/>
    </source>
</evidence>
<evidence type="ECO:0000313" key="12">
    <source>
        <dbReference type="Proteomes" id="UP000199092"/>
    </source>
</evidence>
<dbReference type="OrthoDB" id="9791656at2"/>
<evidence type="ECO:0000256" key="4">
    <source>
        <dbReference type="ARBA" id="ARBA00012381"/>
    </source>
</evidence>
<evidence type="ECO:0000256" key="8">
    <source>
        <dbReference type="ARBA" id="ARBA00023027"/>
    </source>
</evidence>
<dbReference type="InterPro" id="IPR000086">
    <property type="entry name" value="NUDIX_hydrolase_dom"/>
</dbReference>
<comment type="cofactor">
    <cofactor evidence="1">
        <name>Mg(2+)</name>
        <dbReference type="ChEBI" id="CHEBI:18420"/>
    </cofactor>
</comment>
<accession>A0A1H1VKY0</accession>
<dbReference type="Pfam" id="PF09297">
    <property type="entry name" value="Zn_ribbon_NUD"/>
    <property type="match status" value="1"/>
</dbReference>
<dbReference type="CDD" id="cd03429">
    <property type="entry name" value="NUDIX_NADH_pyrophosphatase_Nudt13"/>
    <property type="match status" value="1"/>
</dbReference>
<evidence type="ECO:0000256" key="7">
    <source>
        <dbReference type="ARBA" id="ARBA00022842"/>
    </source>
</evidence>
<dbReference type="EC" id="3.6.1.22" evidence="4"/>
<dbReference type="InterPro" id="IPR020084">
    <property type="entry name" value="NUDIX_hydrolase_CS"/>
</dbReference>
<dbReference type="SUPFAM" id="SSF55811">
    <property type="entry name" value="Nudix"/>
    <property type="match status" value="1"/>
</dbReference>
<dbReference type="NCBIfam" id="NF001299">
    <property type="entry name" value="PRK00241.1"/>
    <property type="match status" value="1"/>
</dbReference>
<reference evidence="11 12" key="1">
    <citation type="submission" date="2016-10" db="EMBL/GenBank/DDBJ databases">
        <authorList>
            <person name="de Groot N.N."/>
        </authorList>
    </citation>
    <scope>NUCLEOTIDE SEQUENCE [LARGE SCALE GENOMIC DNA]</scope>
    <source>
        <strain evidence="11 12">DSM 21741</strain>
    </source>
</reference>
<gene>
    <name evidence="11" type="ORF">SAMN04488543_2522</name>
</gene>
<evidence type="ECO:0000256" key="5">
    <source>
        <dbReference type="ARBA" id="ARBA00022723"/>
    </source>
</evidence>
<name>A0A1H1VKY0_9ACTN</name>
<dbReference type="RefSeq" id="WP_091413203.1">
    <property type="nucleotide sequence ID" value="NZ_LT629749.1"/>
</dbReference>
<comment type="similarity">
    <text evidence="3">Belongs to the Nudix hydrolase family. NudC subfamily.</text>
</comment>
<dbReference type="PANTHER" id="PTHR42904:SF6">
    <property type="entry name" value="NAD-CAPPED RNA HYDROLASE NUDT12"/>
    <property type="match status" value="1"/>
</dbReference>
<keyword evidence="8" id="KW-0520">NAD</keyword>